<organism evidence="2 3">
    <name type="scientific">Candidatus Bacteroides merdigallinarum</name>
    <dbReference type="NCBI Taxonomy" id="2838473"/>
    <lineage>
        <taxon>Bacteria</taxon>
        <taxon>Pseudomonadati</taxon>
        <taxon>Bacteroidota</taxon>
        <taxon>Bacteroidia</taxon>
        <taxon>Bacteroidales</taxon>
        <taxon>Bacteroidaceae</taxon>
        <taxon>Bacteroides</taxon>
    </lineage>
</organism>
<reference evidence="2" key="2">
    <citation type="submission" date="2021-04" db="EMBL/GenBank/DDBJ databases">
        <authorList>
            <person name="Gilroy R."/>
        </authorList>
    </citation>
    <scope>NUCLEOTIDE SEQUENCE</scope>
    <source>
        <strain evidence="2">ChiHjej9B8-1298</strain>
    </source>
</reference>
<evidence type="ECO:0000313" key="3">
    <source>
        <dbReference type="Proteomes" id="UP000824028"/>
    </source>
</evidence>
<proteinExistence type="predicted"/>
<feature type="chain" id="PRO_5039027631" description="DUF3836 domain-containing protein" evidence="1">
    <location>
        <begin position="20"/>
        <end position="158"/>
    </location>
</feature>
<feature type="signal peptide" evidence="1">
    <location>
        <begin position="1"/>
        <end position="19"/>
    </location>
</feature>
<keyword evidence="1" id="KW-0732">Signal</keyword>
<accession>A0A9D2E9A5</accession>
<dbReference type="EMBL" id="DXBX01000048">
    <property type="protein sequence ID" value="HIZ33135.1"/>
    <property type="molecule type" value="Genomic_DNA"/>
</dbReference>
<dbReference type="Proteomes" id="UP000824028">
    <property type="component" value="Unassembled WGS sequence"/>
</dbReference>
<evidence type="ECO:0008006" key="4">
    <source>
        <dbReference type="Google" id="ProtNLM"/>
    </source>
</evidence>
<name>A0A9D2E9A5_9BACE</name>
<gene>
    <name evidence="2" type="ORF">H9814_06250</name>
</gene>
<evidence type="ECO:0000313" key="2">
    <source>
        <dbReference type="EMBL" id="HIZ33135.1"/>
    </source>
</evidence>
<evidence type="ECO:0000256" key="1">
    <source>
        <dbReference type="SAM" id="SignalP"/>
    </source>
</evidence>
<protein>
    <recommendedName>
        <fullName evidence="4">DUF3836 domain-containing protein</fullName>
    </recommendedName>
</protein>
<reference evidence="2" key="1">
    <citation type="journal article" date="2021" name="PeerJ">
        <title>Extensive microbial diversity within the chicken gut microbiome revealed by metagenomics and culture.</title>
        <authorList>
            <person name="Gilroy R."/>
            <person name="Ravi A."/>
            <person name="Getino M."/>
            <person name="Pursley I."/>
            <person name="Horton D.L."/>
            <person name="Alikhan N.F."/>
            <person name="Baker D."/>
            <person name="Gharbi K."/>
            <person name="Hall N."/>
            <person name="Watson M."/>
            <person name="Adriaenssens E.M."/>
            <person name="Foster-Nyarko E."/>
            <person name="Jarju S."/>
            <person name="Secka A."/>
            <person name="Antonio M."/>
            <person name="Oren A."/>
            <person name="Chaudhuri R.R."/>
            <person name="La Ragione R."/>
            <person name="Hildebrand F."/>
            <person name="Pallen M.J."/>
        </authorList>
    </citation>
    <scope>NUCLEOTIDE SEQUENCE</scope>
    <source>
        <strain evidence="2">ChiHjej9B8-1298</strain>
    </source>
</reference>
<comment type="caution">
    <text evidence="2">The sequence shown here is derived from an EMBL/GenBank/DDBJ whole genome shotgun (WGS) entry which is preliminary data.</text>
</comment>
<dbReference type="AlphaFoldDB" id="A0A9D2E9A5"/>
<sequence length="158" mass="18720">MKRFIYTLLTLSVAIHATAQFKITAHQEGWEDTPPQAIREGFYFQKRLLAQMDNEAGPEEILVFGHDNGHYPTFDLFKVYYTIVDYYSKEVKYMSPVYVNDRYYVRVEDRNEDGRSELYISYFKDGQFSTDERGYNLQATRCYDRIECPESNPKNAKQ</sequence>